<protein>
    <submittedName>
        <fullName evidence="1">Uncharacterized protein</fullName>
    </submittedName>
</protein>
<sequence length="77" mass="9051">MIILAVGFPEKHIILWSKQLLFNFFFDLNKSLDLYFAGRKAEGKRRLCLKVYSNADLILYTNHATGDDITNTYQSWY</sequence>
<gene>
    <name evidence="1" type="ORF">D5R40_19370</name>
</gene>
<dbReference type="AlphaFoldDB" id="A0A3N6NG74"/>
<comment type="caution">
    <text evidence="1">The sequence shown here is derived from an EMBL/GenBank/DDBJ whole genome shotgun (WGS) entry which is preliminary data.</text>
</comment>
<evidence type="ECO:0000313" key="1">
    <source>
        <dbReference type="EMBL" id="RQH36362.1"/>
    </source>
</evidence>
<accession>A0A3N6NG74</accession>
<keyword evidence="2" id="KW-1185">Reference proteome</keyword>
<dbReference type="Proteomes" id="UP000269154">
    <property type="component" value="Unassembled WGS sequence"/>
</dbReference>
<reference evidence="1 2" key="1">
    <citation type="journal article" date="2018" name="ACS Chem. Biol.">
        <title>Ketoreductase domain dysfunction expands chemodiversity: malyngamide biosynthesis in the cyanobacterium Okeania hirsuta.</title>
        <authorList>
            <person name="Moss N.A."/>
            <person name="Leao T."/>
            <person name="Rankin M."/>
            <person name="McCullough T.M."/>
            <person name="Qu P."/>
            <person name="Korobeynikov A."/>
            <person name="Smith J.L."/>
            <person name="Gerwick L."/>
            <person name="Gerwick W.H."/>
        </authorList>
    </citation>
    <scope>NUCLEOTIDE SEQUENCE [LARGE SCALE GENOMIC DNA]</scope>
    <source>
        <strain evidence="1 2">PAB10Feb10-1</strain>
    </source>
</reference>
<proteinExistence type="predicted"/>
<organism evidence="1 2">
    <name type="scientific">Okeania hirsuta</name>
    <dbReference type="NCBI Taxonomy" id="1458930"/>
    <lineage>
        <taxon>Bacteria</taxon>
        <taxon>Bacillati</taxon>
        <taxon>Cyanobacteriota</taxon>
        <taxon>Cyanophyceae</taxon>
        <taxon>Oscillatoriophycideae</taxon>
        <taxon>Oscillatoriales</taxon>
        <taxon>Microcoleaceae</taxon>
        <taxon>Okeania</taxon>
    </lineage>
</organism>
<name>A0A3N6NG74_9CYAN</name>
<evidence type="ECO:0000313" key="2">
    <source>
        <dbReference type="Proteomes" id="UP000269154"/>
    </source>
</evidence>
<dbReference type="EMBL" id="RCBY01000118">
    <property type="protein sequence ID" value="RQH36362.1"/>
    <property type="molecule type" value="Genomic_DNA"/>
</dbReference>